<gene>
    <name evidence="2" type="ORF">Q3V37_14155</name>
</gene>
<protein>
    <submittedName>
        <fullName evidence="2">Alpha/beta hydrolase</fullName>
    </submittedName>
</protein>
<evidence type="ECO:0000313" key="2">
    <source>
        <dbReference type="EMBL" id="WLS48267.1"/>
    </source>
</evidence>
<dbReference type="InterPro" id="IPR050266">
    <property type="entry name" value="AB_hydrolase_sf"/>
</dbReference>
<dbReference type="PANTHER" id="PTHR43798">
    <property type="entry name" value="MONOACYLGLYCEROL LIPASE"/>
    <property type="match status" value="1"/>
</dbReference>
<keyword evidence="3" id="KW-1185">Reference proteome</keyword>
<dbReference type="KEGG" id="mprn:Q3V37_14155"/>
<dbReference type="AlphaFoldDB" id="A0AAJ6HXW0"/>
<dbReference type="RefSeq" id="WP_306273677.1">
    <property type="nucleotide sequence ID" value="NZ_CP130472.1"/>
</dbReference>
<dbReference type="SUPFAM" id="SSF53474">
    <property type="entry name" value="alpha/beta-Hydrolases"/>
    <property type="match status" value="1"/>
</dbReference>
<feature type="domain" description="AB hydrolase-1" evidence="1">
    <location>
        <begin position="18"/>
        <end position="228"/>
    </location>
</feature>
<dbReference type="Pfam" id="PF12697">
    <property type="entry name" value="Abhydrolase_6"/>
    <property type="match status" value="1"/>
</dbReference>
<sequence length="236" mass="24353">MAAVLEYDRYPGPGPLAVLLHGWACAGEDLRPLALELAGRYDVLVPGLPGHPRTGATLGRAYGVEAMARCVLDLVAAVDRGPALLVGHSLGGAIALAAARLEPELVTRVVTVETSWAWVAAPGGLVDPAEVERRITSVNNKREALGLATVAGQLDPAAMAESLSSVLAWSRDPDRGSPLHRLGVFGDPGWAGVQAAGTQGTAAEGVRVVQLPGCGHWPHVERPAEVAQLVAAAETA</sequence>
<dbReference type="PRINTS" id="PR00111">
    <property type="entry name" value="ABHYDROLASE"/>
</dbReference>
<keyword evidence="2" id="KW-0378">Hydrolase</keyword>
<name>A0AAJ6HXW0_9ACTN</name>
<dbReference type="EMBL" id="CP130472">
    <property type="protein sequence ID" value="WLS48267.1"/>
    <property type="molecule type" value="Genomic_DNA"/>
</dbReference>
<dbReference type="PANTHER" id="PTHR43798:SF33">
    <property type="entry name" value="HYDROLASE, PUTATIVE (AFU_ORTHOLOGUE AFUA_2G14860)-RELATED"/>
    <property type="match status" value="1"/>
</dbReference>
<dbReference type="Proteomes" id="UP001235874">
    <property type="component" value="Chromosome"/>
</dbReference>
<dbReference type="InterPro" id="IPR029058">
    <property type="entry name" value="AB_hydrolase_fold"/>
</dbReference>
<dbReference type="Gene3D" id="3.40.50.1820">
    <property type="entry name" value="alpha/beta hydrolase"/>
    <property type="match status" value="1"/>
</dbReference>
<dbReference type="InterPro" id="IPR000073">
    <property type="entry name" value="AB_hydrolase_1"/>
</dbReference>
<proteinExistence type="predicted"/>
<evidence type="ECO:0000313" key="3">
    <source>
        <dbReference type="Proteomes" id="UP001235874"/>
    </source>
</evidence>
<evidence type="ECO:0000259" key="1">
    <source>
        <dbReference type="Pfam" id="PF12697"/>
    </source>
</evidence>
<accession>A0AAJ6HXW0</accession>
<organism evidence="2 3">
    <name type="scientific">Micromonospora profundi</name>
    <dbReference type="NCBI Taxonomy" id="1420889"/>
    <lineage>
        <taxon>Bacteria</taxon>
        <taxon>Bacillati</taxon>
        <taxon>Actinomycetota</taxon>
        <taxon>Actinomycetes</taxon>
        <taxon>Micromonosporales</taxon>
        <taxon>Micromonosporaceae</taxon>
        <taxon>Micromonospora</taxon>
    </lineage>
</organism>
<dbReference type="GO" id="GO:0016787">
    <property type="term" value="F:hydrolase activity"/>
    <property type="evidence" value="ECO:0007669"/>
    <property type="project" value="UniProtKB-KW"/>
</dbReference>
<dbReference type="GO" id="GO:0016020">
    <property type="term" value="C:membrane"/>
    <property type="evidence" value="ECO:0007669"/>
    <property type="project" value="TreeGrafter"/>
</dbReference>
<reference evidence="2 3" key="1">
    <citation type="submission" date="2023-07" db="EMBL/GenBank/DDBJ databases">
        <title>Micromonospora profundi TRM 95458 converts glycerol to a new osmotic compound.</title>
        <authorList>
            <person name="Lu D."/>
        </authorList>
    </citation>
    <scope>NUCLEOTIDE SEQUENCE [LARGE SCALE GENOMIC DNA]</scope>
    <source>
        <strain evidence="2 3">TRM95458</strain>
    </source>
</reference>